<sequence>MFHLTDAYYQEELPAKAKKLFKDTFNKYHKLDSANEDVALHMARKAIERNYVKLNNMWIPKVAAEHIVRHDIYDSEDESTSAPANAPHTASHLSYNDLDYDEDEDEYEYDDDINANNNTTANTTQRHYHDDDDDETDDDADDEDYIETSSQRF</sequence>
<dbReference type="RefSeq" id="YP_010086918.1">
    <property type="nucleotide sequence ID" value="NC_055500.1"/>
</dbReference>
<feature type="region of interest" description="Disordered" evidence="1">
    <location>
        <begin position="74"/>
        <end position="153"/>
    </location>
</feature>
<proteinExistence type="predicted"/>
<feature type="compositionally biased region" description="Acidic residues" evidence="1">
    <location>
        <begin position="98"/>
        <end position="113"/>
    </location>
</feature>
<accession>A0A346RNR3</accession>
<keyword evidence="3" id="KW-1185">Reference proteome</keyword>
<feature type="compositionally biased region" description="Low complexity" evidence="1">
    <location>
        <begin position="114"/>
        <end position="124"/>
    </location>
</feature>
<dbReference type="InterPro" id="IPR009317">
    <property type="entry name" value="ChaB"/>
</dbReference>
<dbReference type="InterPro" id="IPR037205">
    <property type="entry name" value="ChaB_sf"/>
</dbReference>
<dbReference type="SUPFAM" id="SSF140376">
    <property type="entry name" value="ChaB-like"/>
    <property type="match status" value="1"/>
</dbReference>
<dbReference type="GeneID" id="65102163"/>
<dbReference type="Proteomes" id="UP000500845">
    <property type="component" value="Segment"/>
</dbReference>
<organism evidence="2 3">
    <name type="scientific">Cryptophlebia peltastica nucleopolyhedrovirus</name>
    <dbReference type="NCBI Taxonomy" id="2304025"/>
    <lineage>
        <taxon>Viruses</taxon>
        <taxon>Viruses incertae sedis</taxon>
        <taxon>Naldaviricetes</taxon>
        <taxon>Lefavirales</taxon>
        <taxon>Baculoviridae</taxon>
        <taxon>Alphabaculovirus</taxon>
        <taxon>Alphabaculovirus crypeltasticae</taxon>
    </lineage>
</organism>
<reference evidence="2 3" key="1">
    <citation type="journal article" date="2018" name="J. Invertebr. Pathol.">
        <title>Morphological, genetic and biological characterisation of a novel alphabaculovirus isolated from Cryptophlebia peltastica (Lepidoptera: Tortricidae).</title>
        <authorList>
            <person name="Marsberg T."/>
            <person name="Jukes M.D."/>
            <person name="Krejmer-Rabalska M."/>
            <person name="Rabalski L."/>
            <person name="Knox C.M."/>
            <person name="Moore S.D."/>
            <person name="Hill M.P."/>
            <person name="Szewczyk B."/>
        </authorList>
    </citation>
    <scope>NUCLEOTIDE SEQUENCE [LARGE SCALE GENOMIC DNA]</scope>
    <source>
        <strain evidence="2">SA</strain>
    </source>
</reference>
<name>A0A346RNR3_9ABAC</name>
<feature type="compositionally biased region" description="Acidic residues" evidence="1">
    <location>
        <begin position="131"/>
        <end position="146"/>
    </location>
</feature>
<dbReference type="EMBL" id="MH394321">
    <property type="protein sequence ID" value="AXS67710.1"/>
    <property type="molecule type" value="Genomic_DNA"/>
</dbReference>
<evidence type="ECO:0000256" key="1">
    <source>
        <dbReference type="SAM" id="MobiDB-lite"/>
    </source>
</evidence>
<dbReference type="KEGG" id="vg:65102163"/>
<dbReference type="Pfam" id="PF06150">
    <property type="entry name" value="ChaB"/>
    <property type="match status" value="1"/>
</dbReference>
<evidence type="ECO:0000313" key="3">
    <source>
        <dbReference type="Proteomes" id="UP000500845"/>
    </source>
</evidence>
<evidence type="ECO:0000313" key="2">
    <source>
        <dbReference type="EMBL" id="AXS67710.1"/>
    </source>
</evidence>
<protein>
    <submittedName>
        <fullName evidence="2">Ac59-like protein</fullName>
    </submittedName>
</protein>